<dbReference type="EMBL" id="JAOQJX010000013">
    <property type="protein sequence ID" value="MCU6747877.1"/>
    <property type="molecule type" value="Genomic_DNA"/>
</dbReference>
<dbReference type="PROSITE" id="PS51273">
    <property type="entry name" value="GATASE_TYPE_1"/>
    <property type="match status" value="1"/>
</dbReference>
<gene>
    <name evidence="1" type="ORF">OCV51_09465</name>
</gene>
<dbReference type="PANTHER" id="PTHR43235:SF1">
    <property type="entry name" value="GLUTAMINE AMIDOTRANSFERASE PB2B2.05-RELATED"/>
    <property type="match status" value="1"/>
</dbReference>
<evidence type="ECO:0000313" key="1">
    <source>
        <dbReference type="EMBL" id="MCU6747877.1"/>
    </source>
</evidence>
<organism evidence="1 2">
    <name type="scientific">Faecalicatena acetigenes</name>
    <dbReference type="NCBI Taxonomy" id="2981790"/>
    <lineage>
        <taxon>Bacteria</taxon>
        <taxon>Bacillati</taxon>
        <taxon>Bacillota</taxon>
        <taxon>Clostridia</taxon>
        <taxon>Lachnospirales</taxon>
        <taxon>Lachnospiraceae</taxon>
        <taxon>Faecalicatena</taxon>
    </lineage>
</organism>
<dbReference type="InterPro" id="IPR044668">
    <property type="entry name" value="PuuD-like"/>
</dbReference>
<comment type="caution">
    <text evidence="1">The sequence shown here is derived from an EMBL/GenBank/DDBJ whole genome shotgun (WGS) entry which is preliminary data.</text>
</comment>
<keyword evidence="2" id="KW-1185">Reference proteome</keyword>
<dbReference type="SUPFAM" id="SSF52317">
    <property type="entry name" value="Class I glutamine amidotransferase-like"/>
    <property type="match status" value="1"/>
</dbReference>
<dbReference type="RefSeq" id="WP_117974837.1">
    <property type="nucleotide sequence ID" value="NZ_JAOQJX010000013.1"/>
</dbReference>
<name>A0ABT2TCA8_9FIRM</name>
<dbReference type="Gene3D" id="3.40.50.880">
    <property type="match status" value="1"/>
</dbReference>
<dbReference type="Proteomes" id="UP001652394">
    <property type="component" value="Unassembled WGS sequence"/>
</dbReference>
<dbReference type="Pfam" id="PF07722">
    <property type="entry name" value="Peptidase_C26"/>
    <property type="match status" value="1"/>
</dbReference>
<reference evidence="1 2" key="1">
    <citation type="journal article" date="2021" name="ISME Commun">
        <title>Automated analysis of genomic sequences facilitates high-throughput and comprehensive description of bacteria.</title>
        <authorList>
            <person name="Hitch T.C.A."/>
        </authorList>
    </citation>
    <scope>NUCLEOTIDE SEQUENCE [LARGE SCALE GENOMIC DNA]</scope>
    <source>
        <strain evidence="1 2">H2_18</strain>
    </source>
</reference>
<keyword evidence="1" id="KW-0378">Hydrolase</keyword>
<dbReference type="PANTHER" id="PTHR43235">
    <property type="entry name" value="GLUTAMINE AMIDOTRANSFERASE PB2B2.05-RELATED"/>
    <property type="match status" value="1"/>
</dbReference>
<protein>
    <submittedName>
        <fullName evidence="1">Gamma-glutamyl-gamma-aminobutyrate hydrolase family protein</fullName>
    </submittedName>
</protein>
<accession>A0ABT2TCA8</accession>
<dbReference type="GO" id="GO:0016787">
    <property type="term" value="F:hydrolase activity"/>
    <property type="evidence" value="ECO:0007669"/>
    <property type="project" value="UniProtKB-KW"/>
</dbReference>
<sequence length="233" mass="26110">MEPKIGIVICGLQNSRQFVSNAYIQSVRYSKGLPVVLPLVRSDHLLEEYIALCDGFLFCGGEDITPLLFGQEPKDGIGRTDITLDLFQIRLMKKILKTTKPVFSICRGMQIFNVACGGTICQDTMLQSGNILNHMQHSDTKSDVSHRITTRRGSHLKRCIGSCLYVNSFHHQVIETIGQGLTACAHASDKTVEALELSEHPFALGVQWHPECMYRTSSEMRELFSEFIFHCAS</sequence>
<proteinExistence type="predicted"/>
<dbReference type="InterPro" id="IPR029062">
    <property type="entry name" value="Class_I_gatase-like"/>
</dbReference>
<dbReference type="CDD" id="cd01745">
    <property type="entry name" value="GATase1_2"/>
    <property type="match status" value="1"/>
</dbReference>
<dbReference type="InterPro" id="IPR011697">
    <property type="entry name" value="Peptidase_C26"/>
</dbReference>
<evidence type="ECO:0000313" key="2">
    <source>
        <dbReference type="Proteomes" id="UP001652394"/>
    </source>
</evidence>